<keyword evidence="4" id="KW-0863">Zinc-finger</keyword>
<dbReference type="InterPro" id="IPR003593">
    <property type="entry name" value="AAA+_ATPase"/>
</dbReference>
<feature type="binding site" evidence="11">
    <location>
        <begin position="104"/>
        <end position="111"/>
    </location>
    <ligand>
        <name>ATP</name>
        <dbReference type="ChEBI" id="CHEBI:30616"/>
    </ligand>
</feature>
<keyword evidence="10 11" id="KW-0234">DNA repair</keyword>
<evidence type="ECO:0000313" key="15">
    <source>
        <dbReference type="Proteomes" id="UP000250245"/>
    </source>
</evidence>
<keyword evidence="5" id="KW-0378">Hydrolase</keyword>
<dbReference type="RefSeq" id="WP_013189048.1">
    <property type="nucleotide sequence ID" value="NZ_CP068112.1"/>
</dbReference>
<keyword evidence="8 11" id="KW-0346">Stress response</keyword>
<evidence type="ECO:0000256" key="8">
    <source>
        <dbReference type="ARBA" id="ARBA00023016"/>
    </source>
</evidence>
<dbReference type="SUPFAM" id="SSF54211">
    <property type="entry name" value="Ribosomal protein S5 domain 2-like"/>
    <property type="match status" value="1"/>
</dbReference>
<gene>
    <name evidence="11" type="primary">radA</name>
    <name evidence="14" type="ORF">NCTC11820_01633</name>
</gene>
<evidence type="ECO:0000256" key="6">
    <source>
        <dbReference type="ARBA" id="ARBA00022833"/>
    </source>
</evidence>
<evidence type="ECO:0000256" key="2">
    <source>
        <dbReference type="ARBA" id="ARBA00022741"/>
    </source>
</evidence>
<dbReference type="AlphaFoldDB" id="A0A2X2YYM1"/>
<proteinExistence type="inferred from homology"/>
<evidence type="ECO:0000256" key="5">
    <source>
        <dbReference type="ARBA" id="ARBA00022801"/>
    </source>
</evidence>
<feature type="compositionally biased region" description="Low complexity" evidence="12">
    <location>
        <begin position="42"/>
        <end position="60"/>
    </location>
</feature>
<evidence type="ECO:0000259" key="13">
    <source>
        <dbReference type="PROSITE" id="PS50162"/>
    </source>
</evidence>
<evidence type="ECO:0000313" key="14">
    <source>
        <dbReference type="EMBL" id="SQB65565.1"/>
    </source>
</evidence>
<dbReference type="Gene3D" id="3.30.230.10">
    <property type="match status" value="1"/>
</dbReference>
<keyword evidence="6" id="KW-0862">Zinc</keyword>
<evidence type="ECO:0000256" key="11">
    <source>
        <dbReference type="HAMAP-Rule" id="MF_01498"/>
    </source>
</evidence>
<dbReference type="SUPFAM" id="SSF52540">
    <property type="entry name" value="P-loop containing nucleoside triphosphate hydrolases"/>
    <property type="match status" value="1"/>
</dbReference>
<dbReference type="InterPro" id="IPR041166">
    <property type="entry name" value="Rubredoxin_2"/>
</dbReference>
<feature type="region of interest" description="Lon-protease-like" evidence="11">
    <location>
        <begin position="391"/>
        <end position="505"/>
    </location>
</feature>
<dbReference type="Pfam" id="PF18073">
    <property type="entry name" value="Zn_ribbon_LapB"/>
    <property type="match status" value="1"/>
</dbReference>
<keyword evidence="9 11" id="KW-0238">DNA-binding</keyword>
<sequence length="505" mass="52700">MAKEKTVYVCSSCGEEWPKWTGQCRSCGQWGTLEENVVLAKSSARTTGSGTTRSTGSYGRPASPAKPIGHYSTERAVRLPTGVGEFDRVLSGGIVPGAVILLAGEPGIGKSTLLLEVAARIAQGTAPRSPRVSENSPGLRLVSADSETPATVDTEGKTVLYLTGEETAEAVLSRAKRIGGVAENLYLAAETQVSQALAQIETTSPDVTIVDSIQTLTDPTMDTSIGGPAQVREVTARLIDAAKSRHMALILVGHVTKDGAVAGPRTLEHLVDVVCQFEGERTGELRLLRAVKNRYGPTDAVGFFQMVESGIEGIEDPSGLFLSKTAEPVPGACVTMSLEGRRALPIEIEALTTPIAGGSPRRTVSGLDYSRTAMMLAVLQARLKLPFGTLDAYVSTVGGARAVEPAVDLAVALAAASAVTGQVIDPGLVAFGEVSLTGEIRSCTAVSRRVAEAARLGFTGAIVPAAATRDLKTPRGFKIQAAANLREAMSLALRRAPASPPDCEI</sequence>
<dbReference type="Pfam" id="PF13481">
    <property type="entry name" value="AAA_25"/>
    <property type="match status" value="1"/>
</dbReference>
<feature type="short sequence motif" description="RadA KNRFG motif" evidence="11">
    <location>
        <begin position="292"/>
        <end position="296"/>
    </location>
</feature>
<evidence type="ECO:0000256" key="4">
    <source>
        <dbReference type="ARBA" id="ARBA00022771"/>
    </source>
</evidence>
<feature type="region of interest" description="Disordered" evidence="12">
    <location>
        <begin position="41"/>
        <end position="68"/>
    </location>
</feature>
<dbReference type="InterPro" id="IPR020568">
    <property type="entry name" value="Ribosomal_Su5_D2-typ_SF"/>
</dbReference>
<comment type="domain">
    <text evidence="11">The middle region has homology to RecA with ATPase motifs including the RadA KNRFG motif, while the C-terminus is homologous to Lon protease.</text>
</comment>
<reference evidence="14 15" key="1">
    <citation type="submission" date="2018-06" db="EMBL/GenBank/DDBJ databases">
        <authorList>
            <consortium name="Pathogen Informatics"/>
            <person name="Doyle S."/>
        </authorList>
    </citation>
    <scope>NUCLEOTIDE SEQUENCE [LARGE SCALE GENOMIC DNA]</scope>
    <source>
        <strain evidence="14 15">NCTC11820</strain>
    </source>
</reference>
<evidence type="ECO:0000256" key="1">
    <source>
        <dbReference type="ARBA" id="ARBA00022723"/>
    </source>
</evidence>
<dbReference type="Proteomes" id="UP000250245">
    <property type="component" value="Unassembled WGS sequence"/>
</dbReference>
<evidence type="ECO:0000256" key="9">
    <source>
        <dbReference type="ARBA" id="ARBA00023125"/>
    </source>
</evidence>
<comment type="function">
    <text evidence="11">Plays a role in repairing double-strand DNA breaks, probably involving stabilizing or processing branched DNA or blocked replication forks.</text>
</comment>
<dbReference type="SMART" id="SM00382">
    <property type="entry name" value="AAA"/>
    <property type="match status" value="1"/>
</dbReference>
<dbReference type="Gene3D" id="3.40.50.300">
    <property type="entry name" value="P-loop containing nucleotide triphosphate hydrolases"/>
    <property type="match status" value="1"/>
</dbReference>
<comment type="similarity">
    <text evidence="11">Belongs to the RecA family. RadA subfamily.</text>
</comment>
<dbReference type="PANTHER" id="PTHR32472:SF10">
    <property type="entry name" value="DNA REPAIR PROTEIN RADA-LIKE PROTEIN"/>
    <property type="match status" value="1"/>
</dbReference>
<protein>
    <recommendedName>
        <fullName evidence="11">DNA repair protein RadA</fullName>
    </recommendedName>
</protein>
<dbReference type="GO" id="GO:0005829">
    <property type="term" value="C:cytosol"/>
    <property type="evidence" value="ECO:0007669"/>
    <property type="project" value="TreeGrafter"/>
</dbReference>
<dbReference type="InterPro" id="IPR020588">
    <property type="entry name" value="RecA_ATP-bd"/>
</dbReference>
<dbReference type="GO" id="GO:0005524">
    <property type="term" value="F:ATP binding"/>
    <property type="evidence" value="ECO:0007669"/>
    <property type="project" value="UniProtKB-UniRule"/>
</dbReference>
<dbReference type="PRINTS" id="PR01874">
    <property type="entry name" value="DNAREPAIRADA"/>
</dbReference>
<evidence type="ECO:0000256" key="3">
    <source>
        <dbReference type="ARBA" id="ARBA00022763"/>
    </source>
</evidence>
<dbReference type="PANTHER" id="PTHR32472">
    <property type="entry name" value="DNA REPAIR PROTEIN RADA"/>
    <property type="match status" value="1"/>
</dbReference>
<evidence type="ECO:0000256" key="12">
    <source>
        <dbReference type="SAM" id="MobiDB-lite"/>
    </source>
</evidence>
<organism evidence="14 15">
    <name type="scientific">Mobiluncus curtisii</name>
    <dbReference type="NCBI Taxonomy" id="2051"/>
    <lineage>
        <taxon>Bacteria</taxon>
        <taxon>Bacillati</taxon>
        <taxon>Actinomycetota</taxon>
        <taxon>Actinomycetes</taxon>
        <taxon>Actinomycetales</taxon>
        <taxon>Actinomycetaceae</taxon>
        <taxon>Mobiluncus</taxon>
    </lineage>
</organism>
<dbReference type="PROSITE" id="PS50162">
    <property type="entry name" value="RECA_2"/>
    <property type="match status" value="1"/>
</dbReference>
<dbReference type="OMA" id="CPECQAW"/>
<name>A0A2X2YYM1_9ACTO</name>
<keyword evidence="1 11" id="KW-0479">Metal-binding</keyword>
<keyword evidence="3 11" id="KW-0227">DNA damage</keyword>
<dbReference type="InterPro" id="IPR014721">
    <property type="entry name" value="Ribsml_uS5_D2-typ_fold_subgr"/>
</dbReference>
<dbReference type="EMBL" id="UASJ01000001">
    <property type="protein sequence ID" value="SQB65565.1"/>
    <property type="molecule type" value="Genomic_DNA"/>
</dbReference>
<dbReference type="HAMAP" id="MF_01498">
    <property type="entry name" value="RadA_bact"/>
    <property type="match status" value="1"/>
</dbReference>
<dbReference type="GO" id="GO:0140664">
    <property type="term" value="F:ATP-dependent DNA damage sensor activity"/>
    <property type="evidence" value="ECO:0007669"/>
    <property type="project" value="InterPro"/>
</dbReference>
<dbReference type="GeneID" id="55565095"/>
<keyword evidence="7 11" id="KW-0067">ATP-binding</keyword>
<dbReference type="Pfam" id="PF13541">
    <property type="entry name" value="ChlI"/>
    <property type="match status" value="1"/>
</dbReference>
<keyword evidence="2 11" id="KW-0547">Nucleotide-binding</keyword>
<dbReference type="GO" id="GO:0003684">
    <property type="term" value="F:damaged DNA binding"/>
    <property type="evidence" value="ECO:0007669"/>
    <property type="project" value="InterPro"/>
</dbReference>
<dbReference type="InterPro" id="IPR004504">
    <property type="entry name" value="DNA_repair_RadA"/>
</dbReference>
<dbReference type="GO" id="GO:0000725">
    <property type="term" value="P:recombinational repair"/>
    <property type="evidence" value="ECO:0007669"/>
    <property type="project" value="UniProtKB-UniRule"/>
</dbReference>
<evidence type="ECO:0000256" key="7">
    <source>
        <dbReference type="ARBA" id="ARBA00022840"/>
    </source>
</evidence>
<dbReference type="GO" id="GO:0008270">
    <property type="term" value="F:zinc ion binding"/>
    <property type="evidence" value="ECO:0007669"/>
    <property type="project" value="UniProtKB-KW"/>
</dbReference>
<dbReference type="InterPro" id="IPR027417">
    <property type="entry name" value="P-loop_NTPase"/>
</dbReference>
<evidence type="ECO:0000256" key="10">
    <source>
        <dbReference type="ARBA" id="ARBA00023204"/>
    </source>
</evidence>
<dbReference type="GO" id="GO:0016787">
    <property type="term" value="F:hydrolase activity"/>
    <property type="evidence" value="ECO:0007669"/>
    <property type="project" value="UniProtKB-KW"/>
</dbReference>
<accession>A0A2X2YYM1</accession>
<feature type="domain" description="RecA family profile 1" evidence="13">
    <location>
        <begin position="75"/>
        <end position="255"/>
    </location>
</feature>